<feature type="domain" description="PH" evidence="2">
    <location>
        <begin position="38"/>
        <end position="157"/>
    </location>
</feature>
<dbReference type="Proteomes" id="UP000270988">
    <property type="component" value="Chromosome"/>
</dbReference>
<keyword evidence="1" id="KW-0472">Membrane</keyword>
<proteinExistence type="predicted"/>
<dbReference type="EMBL" id="LR134521">
    <property type="protein sequence ID" value="VEJ29477.1"/>
    <property type="molecule type" value="Genomic_DNA"/>
</dbReference>
<reference evidence="3 4" key="1">
    <citation type="submission" date="2018-12" db="EMBL/GenBank/DDBJ databases">
        <authorList>
            <consortium name="Pathogen Informatics"/>
        </authorList>
    </citation>
    <scope>NUCLEOTIDE SEQUENCE [LARGE SCALE GENOMIC DNA]</scope>
    <source>
        <strain evidence="3 4">NCTC10918</strain>
    </source>
</reference>
<keyword evidence="1" id="KW-0812">Transmembrane</keyword>
<gene>
    <name evidence="3" type="ORF">NCTC10918_00736</name>
</gene>
<feature type="transmembrane region" description="Helical" evidence="1">
    <location>
        <begin position="6"/>
        <end position="25"/>
    </location>
</feature>
<name>A0A3S5C0T7_9MICC</name>
<sequence length="181" mass="20299">MEKLIPTLICVAVVALCFFGIWRGWKSRLKRQSTMFGSLKDVPARYDGFEAEAAFEGEYVSTTIFGDELNRVGFDQLGFKTKSTLLIYSDGIIFTRNGAKDLWIPAKKLAVVTTGQGMIGKVVERDGLIVIGWTLDGHRVQTGFRTRYADQKKIALEKLREISPDAVDSPEKWGLEETAHH</sequence>
<protein>
    <recommendedName>
        <fullName evidence="2">PH domain-containing protein</fullName>
    </recommendedName>
</protein>
<evidence type="ECO:0000313" key="4">
    <source>
        <dbReference type="Proteomes" id="UP000270988"/>
    </source>
</evidence>
<dbReference type="Pfam" id="PF25362">
    <property type="entry name" value="bPH_11"/>
    <property type="match status" value="1"/>
</dbReference>
<accession>A0A3S5C0T7</accession>
<evidence type="ECO:0000313" key="3">
    <source>
        <dbReference type="EMBL" id="VEJ29477.1"/>
    </source>
</evidence>
<evidence type="ECO:0000259" key="2">
    <source>
        <dbReference type="Pfam" id="PF25362"/>
    </source>
</evidence>
<organism evidence="3 4">
    <name type="scientific">Rothia dentocariosa</name>
    <dbReference type="NCBI Taxonomy" id="2047"/>
    <lineage>
        <taxon>Bacteria</taxon>
        <taxon>Bacillati</taxon>
        <taxon>Actinomycetota</taxon>
        <taxon>Actinomycetes</taxon>
        <taxon>Micrococcales</taxon>
        <taxon>Micrococcaceae</taxon>
        <taxon>Rothia</taxon>
    </lineage>
</organism>
<dbReference type="STRING" id="762948.HMPREF0733_11991"/>
<evidence type="ECO:0000256" key="1">
    <source>
        <dbReference type="SAM" id="Phobius"/>
    </source>
</evidence>
<dbReference type="AlphaFoldDB" id="A0A3S5C0T7"/>
<dbReference type="InterPro" id="IPR057446">
    <property type="entry name" value="PH_bac"/>
</dbReference>
<keyword evidence="1" id="KW-1133">Transmembrane helix</keyword>